<dbReference type="EMBL" id="SNUX01000004">
    <property type="protein sequence ID" value="TES46454.1"/>
    <property type="molecule type" value="Genomic_DNA"/>
</dbReference>
<feature type="transmembrane region" description="Helical" evidence="1">
    <location>
        <begin position="63"/>
        <end position="91"/>
    </location>
</feature>
<evidence type="ECO:0000313" key="3">
    <source>
        <dbReference type="Proteomes" id="UP000298210"/>
    </source>
</evidence>
<sequence>MSDVVFVSIFIGGIVLLYLLVEISVRTFLKSNSLFFTDWFTPLFGFVLNSIIFSILASQVDSILIIGIFQGALIIAPTCLALTIVKLVLYYAPSQKIQIRKDPSK</sequence>
<comment type="caution">
    <text evidence="2">The sequence shown here is derived from an EMBL/GenBank/DDBJ whole genome shotgun (WGS) entry which is preliminary data.</text>
</comment>
<feature type="transmembrane region" description="Helical" evidence="1">
    <location>
        <begin position="37"/>
        <end position="57"/>
    </location>
</feature>
<keyword evidence="1" id="KW-1133">Transmembrane helix</keyword>
<keyword evidence="1" id="KW-0812">Transmembrane</keyword>
<feature type="transmembrane region" description="Helical" evidence="1">
    <location>
        <begin position="6"/>
        <end position="25"/>
    </location>
</feature>
<name>A0A4Y7WF96_9BACI</name>
<evidence type="ECO:0000256" key="1">
    <source>
        <dbReference type="SAM" id="Phobius"/>
    </source>
</evidence>
<keyword evidence="1" id="KW-0472">Membrane</keyword>
<organism evidence="2 3">
    <name type="scientific">Shouchella lehensis</name>
    <dbReference type="NCBI Taxonomy" id="300825"/>
    <lineage>
        <taxon>Bacteria</taxon>
        <taxon>Bacillati</taxon>
        <taxon>Bacillota</taxon>
        <taxon>Bacilli</taxon>
        <taxon>Bacillales</taxon>
        <taxon>Bacillaceae</taxon>
        <taxon>Shouchella</taxon>
    </lineage>
</organism>
<accession>A0A4Y7WF96</accession>
<dbReference type="RefSeq" id="WP_134259861.1">
    <property type="nucleotide sequence ID" value="NZ_LDIM01000013.1"/>
</dbReference>
<reference evidence="2 3" key="1">
    <citation type="submission" date="2019-03" db="EMBL/GenBank/DDBJ databases">
        <authorList>
            <person name="Liu G."/>
        </authorList>
    </citation>
    <scope>NUCLEOTIDE SEQUENCE [LARGE SCALE GENOMIC DNA]</scope>
    <source>
        <strain evidence="2 3">DSM 19099</strain>
    </source>
</reference>
<protein>
    <submittedName>
        <fullName evidence="2">Uncharacterized protein</fullName>
    </submittedName>
</protein>
<gene>
    <name evidence="2" type="ORF">E2L03_17305</name>
</gene>
<proteinExistence type="predicted"/>
<dbReference type="Proteomes" id="UP000298210">
    <property type="component" value="Unassembled WGS sequence"/>
</dbReference>
<dbReference type="AlphaFoldDB" id="A0A4Y7WF96"/>
<evidence type="ECO:0000313" key="2">
    <source>
        <dbReference type="EMBL" id="TES46454.1"/>
    </source>
</evidence>